<organism evidence="2 3">
    <name type="scientific">Rhizopogon vinicolor AM-OR11-026</name>
    <dbReference type="NCBI Taxonomy" id="1314800"/>
    <lineage>
        <taxon>Eukaryota</taxon>
        <taxon>Fungi</taxon>
        <taxon>Dikarya</taxon>
        <taxon>Basidiomycota</taxon>
        <taxon>Agaricomycotina</taxon>
        <taxon>Agaricomycetes</taxon>
        <taxon>Agaricomycetidae</taxon>
        <taxon>Boletales</taxon>
        <taxon>Suillineae</taxon>
        <taxon>Rhizopogonaceae</taxon>
        <taxon>Rhizopogon</taxon>
    </lineage>
</organism>
<dbReference type="SUPFAM" id="SSF56112">
    <property type="entry name" value="Protein kinase-like (PK-like)"/>
    <property type="match status" value="1"/>
</dbReference>
<sequence>MRLNHDCILPLLGVAYKFGPYPAMVCPWVTNGALTGFLERQQDKLSSHDKLSLLNDIALGLQYLHSKSIVHGDLTGSNVLVRDDGRACLTDFGLSTMLVEFVGTSYPTDSIRGNMRWAAAELFEEEDEPHISLSFECDIYSFGSIILQVLTCKVPYCLGLLQTYSRANGSSEGCKHCRPLPVESMQTLKM</sequence>
<dbReference type="PROSITE" id="PS50011">
    <property type="entry name" value="PROTEIN_KINASE_DOM"/>
    <property type="match status" value="1"/>
</dbReference>
<dbReference type="InterPro" id="IPR011009">
    <property type="entry name" value="Kinase-like_dom_sf"/>
</dbReference>
<dbReference type="GO" id="GO:0004674">
    <property type="term" value="F:protein serine/threonine kinase activity"/>
    <property type="evidence" value="ECO:0007669"/>
    <property type="project" value="TreeGrafter"/>
</dbReference>
<dbReference type="Proteomes" id="UP000092154">
    <property type="component" value="Unassembled WGS sequence"/>
</dbReference>
<keyword evidence="2" id="KW-0808">Transferase</keyword>
<dbReference type="Pfam" id="PF07714">
    <property type="entry name" value="PK_Tyr_Ser-Thr"/>
    <property type="match status" value="1"/>
</dbReference>
<keyword evidence="2" id="KW-0418">Kinase</keyword>
<dbReference type="PANTHER" id="PTHR24359:SF1">
    <property type="entry name" value="INHIBITOR OF NUCLEAR FACTOR KAPPA-B KINASE EPSILON SUBUNIT HOMOLOG 1-RELATED"/>
    <property type="match status" value="1"/>
</dbReference>
<protein>
    <submittedName>
        <fullName evidence="2">Kinase-like protein</fullName>
    </submittedName>
</protein>
<evidence type="ECO:0000313" key="2">
    <source>
        <dbReference type="EMBL" id="OAX32312.1"/>
    </source>
</evidence>
<dbReference type="PANTHER" id="PTHR24359">
    <property type="entry name" value="SERINE/THREONINE-PROTEIN KINASE SBK1"/>
    <property type="match status" value="1"/>
</dbReference>
<keyword evidence="3" id="KW-1185">Reference proteome</keyword>
<gene>
    <name evidence="2" type="ORF">K503DRAFT_622123</name>
</gene>
<dbReference type="GO" id="GO:0005524">
    <property type="term" value="F:ATP binding"/>
    <property type="evidence" value="ECO:0007669"/>
    <property type="project" value="InterPro"/>
</dbReference>
<dbReference type="EMBL" id="KV449050">
    <property type="protein sequence ID" value="OAX32312.1"/>
    <property type="molecule type" value="Genomic_DNA"/>
</dbReference>
<dbReference type="OrthoDB" id="5809314at2759"/>
<dbReference type="InParanoid" id="A0A1B7MI90"/>
<dbReference type="InterPro" id="IPR000719">
    <property type="entry name" value="Prot_kinase_dom"/>
</dbReference>
<dbReference type="InterPro" id="IPR008266">
    <property type="entry name" value="Tyr_kinase_AS"/>
</dbReference>
<dbReference type="Gene3D" id="1.10.510.10">
    <property type="entry name" value="Transferase(Phosphotransferase) domain 1"/>
    <property type="match status" value="1"/>
</dbReference>
<dbReference type="AlphaFoldDB" id="A0A1B7MI90"/>
<evidence type="ECO:0000259" key="1">
    <source>
        <dbReference type="PROSITE" id="PS50011"/>
    </source>
</evidence>
<feature type="domain" description="Protein kinase" evidence="1">
    <location>
        <begin position="1"/>
        <end position="190"/>
    </location>
</feature>
<reference evidence="2 3" key="1">
    <citation type="submission" date="2016-06" db="EMBL/GenBank/DDBJ databases">
        <title>Comparative genomics of the ectomycorrhizal sister species Rhizopogon vinicolor and Rhizopogon vesiculosus (Basidiomycota: Boletales) reveals a divergence of the mating type B locus.</title>
        <authorList>
            <consortium name="DOE Joint Genome Institute"/>
            <person name="Mujic A.B."/>
            <person name="Kuo A."/>
            <person name="Tritt A."/>
            <person name="Lipzen A."/>
            <person name="Chen C."/>
            <person name="Johnson J."/>
            <person name="Sharma A."/>
            <person name="Barry K."/>
            <person name="Grigoriev I.V."/>
            <person name="Spatafora J.W."/>
        </authorList>
    </citation>
    <scope>NUCLEOTIDE SEQUENCE [LARGE SCALE GENOMIC DNA]</scope>
    <source>
        <strain evidence="2 3">AM-OR11-026</strain>
    </source>
</reference>
<evidence type="ECO:0000313" key="3">
    <source>
        <dbReference type="Proteomes" id="UP000092154"/>
    </source>
</evidence>
<proteinExistence type="predicted"/>
<accession>A0A1B7MI90</accession>
<dbReference type="PROSITE" id="PS00109">
    <property type="entry name" value="PROTEIN_KINASE_TYR"/>
    <property type="match status" value="1"/>
</dbReference>
<dbReference type="STRING" id="1314800.A0A1B7MI90"/>
<name>A0A1B7MI90_9AGAM</name>
<dbReference type="InterPro" id="IPR001245">
    <property type="entry name" value="Ser-Thr/Tyr_kinase_cat_dom"/>
</dbReference>